<evidence type="ECO:0000256" key="3">
    <source>
        <dbReference type="ARBA" id="ARBA00009780"/>
    </source>
</evidence>
<comment type="cofactor">
    <cofactor evidence="9">
        <name>Zn(2+)</name>
        <dbReference type="ChEBI" id="CHEBI:29105"/>
    </cofactor>
</comment>
<dbReference type="GO" id="GO:0005789">
    <property type="term" value="C:endoplasmic reticulum membrane"/>
    <property type="evidence" value="ECO:0007669"/>
    <property type="project" value="TreeGrafter"/>
</dbReference>
<evidence type="ECO:0000256" key="6">
    <source>
        <dbReference type="ARBA" id="ARBA00022989"/>
    </source>
</evidence>
<keyword evidence="5" id="KW-0378">Hydrolase</keyword>
<dbReference type="PANTHER" id="PTHR46187">
    <property type="entry name" value="ALKALINE CERAMIDASE 3"/>
    <property type="match status" value="1"/>
</dbReference>
<evidence type="ECO:0000256" key="1">
    <source>
        <dbReference type="ARBA" id="ARBA00004141"/>
    </source>
</evidence>
<dbReference type="GO" id="GO:0016272">
    <property type="term" value="C:prefoldin complex"/>
    <property type="evidence" value="ECO:0007669"/>
    <property type="project" value="InterPro"/>
</dbReference>
<protein>
    <submittedName>
        <fullName evidence="11">Ceramidase-domain-containing protein</fullName>
    </submittedName>
</protein>
<reference evidence="12" key="1">
    <citation type="submission" date="2016-02" db="EMBL/GenBank/DDBJ databases">
        <title>Draft genome sequence of Microdochium bolleyi, a fungal endophyte of beachgrass.</title>
        <authorList>
            <consortium name="DOE Joint Genome Institute"/>
            <person name="David A.S."/>
            <person name="May G."/>
            <person name="Haridas S."/>
            <person name="Lim J."/>
            <person name="Wang M."/>
            <person name="Labutti K."/>
            <person name="Lipzen A."/>
            <person name="Barry K."/>
            <person name="Grigoriev I.V."/>
        </authorList>
    </citation>
    <scope>NUCLEOTIDE SEQUENCE [LARGE SCALE GENOMIC DNA]</scope>
    <source>
        <strain evidence="12">J235TASD1</strain>
    </source>
</reference>
<evidence type="ECO:0000256" key="8">
    <source>
        <dbReference type="PIRSR" id="PIRSR608901-1"/>
    </source>
</evidence>
<feature type="binding site" evidence="9">
    <location>
        <position position="92"/>
    </location>
    <ligand>
        <name>Zn(2+)</name>
        <dbReference type="ChEBI" id="CHEBI:29105"/>
        <note>catalytic</note>
    </ligand>
</feature>
<comment type="similarity">
    <text evidence="2">Belongs to the prefoldin subunit beta family.</text>
</comment>
<keyword evidence="6" id="KW-1133">Transmembrane helix</keyword>
<evidence type="ECO:0000256" key="2">
    <source>
        <dbReference type="ARBA" id="ARBA00008045"/>
    </source>
</evidence>
<keyword evidence="8" id="KW-0479">Metal-binding</keyword>
<keyword evidence="12" id="KW-1185">Reference proteome</keyword>
<organism evidence="11 12">
    <name type="scientific">Microdochium bolleyi</name>
    <dbReference type="NCBI Taxonomy" id="196109"/>
    <lineage>
        <taxon>Eukaryota</taxon>
        <taxon>Fungi</taxon>
        <taxon>Dikarya</taxon>
        <taxon>Ascomycota</taxon>
        <taxon>Pezizomycotina</taxon>
        <taxon>Sordariomycetes</taxon>
        <taxon>Xylariomycetidae</taxon>
        <taxon>Xylariales</taxon>
        <taxon>Microdochiaceae</taxon>
        <taxon>Microdochium</taxon>
    </lineage>
</organism>
<dbReference type="GO" id="GO:0046872">
    <property type="term" value="F:metal ion binding"/>
    <property type="evidence" value="ECO:0007669"/>
    <property type="project" value="UniProtKB-KW"/>
</dbReference>
<dbReference type="InterPro" id="IPR008901">
    <property type="entry name" value="ACER"/>
</dbReference>
<evidence type="ECO:0000256" key="10">
    <source>
        <dbReference type="SAM" id="Coils"/>
    </source>
</evidence>
<keyword evidence="9" id="KW-0862">Zinc</keyword>
<evidence type="ECO:0000256" key="7">
    <source>
        <dbReference type="ARBA" id="ARBA00023136"/>
    </source>
</evidence>
<evidence type="ECO:0000313" key="11">
    <source>
        <dbReference type="EMBL" id="KXJ92143.1"/>
    </source>
</evidence>
<dbReference type="AlphaFoldDB" id="A0A136J4R7"/>
<dbReference type="Proteomes" id="UP000070501">
    <property type="component" value="Unassembled WGS sequence"/>
</dbReference>
<dbReference type="EMBL" id="KQ964249">
    <property type="protein sequence ID" value="KXJ92143.1"/>
    <property type="molecule type" value="Genomic_DNA"/>
</dbReference>
<dbReference type="CDD" id="cd23164">
    <property type="entry name" value="Prefoldin_1"/>
    <property type="match status" value="1"/>
</dbReference>
<keyword evidence="7" id="KW-0472">Membrane</keyword>
<dbReference type="GO" id="GO:0016811">
    <property type="term" value="F:hydrolase activity, acting on carbon-nitrogen (but not peptide) bonds, in linear amides"/>
    <property type="evidence" value="ECO:0007669"/>
    <property type="project" value="InterPro"/>
</dbReference>
<proteinExistence type="inferred from homology"/>
<keyword evidence="8" id="KW-0106">Calcium</keyword>
<evidence type="ECO:0000313" key="12">
    <source>
        <dbReference type="Proteomes" id="UP000070501"/>
    </source>
</evidence>
<gene>
    <name evidence="11" type="ORF">Micbo1qcDRAFT_195079</name>
</gene>
<comment type="subcellular location">
    <subcellularLocation>
        <location evidence="1">Membrane</location>
        <topology evidence="1">Multi-pass membrane protein</topology>
    </subcellularLocation>
</comment>
<dbReference type="Pfam" id="PF01920">
    <property type="entry name" value="Prefoldin_2"/>
    <property type="match status" value="1"/>
</dbReference>
<comment type="similarity">
    <text evidence="3">Belongs to the alkaline ceramidase family.</text>
</comment>
<dbReference type="STRING" id="196109.A0A136J4R7"/>
<dbReference type="InterPro" id="IPR009053">
    <property type="entry name" value="Prefoldin"/>
</dbReference>
<evidence type="ECO:0000256" key="4">
    <source>
        <dbReference type="ARBA" id="ARBA00022692"/>
    </source>
</evidence>
<feature type="coiled-coil region" evidence="10">
    <location>
        <begin position="296"/>
        <end position="323"/>
    </location>
</feature>
<dbReference type="Pfam" id="PF05875">
    <property type="entry name" value="Ceramidase"/>
    <property type="match status" value="1"/>
</dbReference>
<keyword evidence="4" id="KW-0812">Transmembrane</keyword>
<feature type="binding site" evidence="9">
    <location>
        <position position="251"/>
    </location>
    <ligand>
        <name>Zn(2+)</name>
        <dbReference type="ChEBI" id="CHEBI:29105"/>
        <note>catalytic</note>
    </ligand>
</feature>
<dbReference type="Gene3D" id="1.10.287.370">
    <property type="match status" value="1"/>
</dbReference>
<dbReference type="GO" id="GO:0046514">
    <property type="term" value="P:ceramide catabolic process"/>
    <property type="evidence" value="ECO:0007669"/>
    <property type="project" value="TreeGrafter"/>
</dbReference>
<sequence length="412" mass="46931">MAWDDLLNAVSVPYKEPGEGFWGPKTVTLNFCEEDYVVTHYIAELCNTLTNFLFIVLGVRGLKMCLKYEHATIFIVAFLGYMSVGLASTFFHASLKYWMQLADELGMIYTTFFMMYATFAYARSPFFRVVLSIVLAGAAWYITSRYYETKDPQFHQDAYAILTATVVFSNMWIMEYRVRPLLERREKLRSSDTNVPPSKAIMSTMWKMVATGLGTFLGAWAIWNLDNIFCSTITGWRRSMQLPWAVVLEGHAWWHLGTGIGAYYYIVWRIWVHRCLAGEEDKFQLTRANLKMSISNEALQKLLREVETQAVAAQQQISLVKTQQASKQREMRMAQLTRAELSSLPTETGVYEGVGKMFVALPMSEMDGKLVSQIKDAEGEVEGLGKRLNYLEISQKNSQDQIMRMLGGAGAS</sequence>
<dbReference type="GO" id="GO:0051082">
    <property type="term" value="F:unfolded protein binding"/>
    <property type="evidence" value="ECO:0007669"/>
    <property type="project" value="InterPro"/>
</dbReference>
<dbReference type="OrthoDB" id="187171at2759"/>
<dbReference type="GO" id="GO:0046513">
    <property type="term" value="P:ceramide biosynthetic process"/>
    <property type="evidence" value="ECO:0007669"/>
    <property type="project" value="TreeGrafter"/>
</dbReference>
<evidence type="ECO:0000256" key="9">
    <source>
        <dbReference type="PIRSR" id="PIRSR608901-2"/>
    </source>
</evidence>
<feature type="binding site" evidence="9">
    <location>
        <position position="255"/>
    </location>
    <ligand>
        <name>Zn(2+)</name>
        <dbReference type="ChEBI" id="CHEBI:29105"/>
        <note>catalytic</note>
    </ligand>
</feature>
<name>A0A136J4R7_9PEZI</name>
<dbReference type="InterPro" id="IPR002777">
    <property type="entry name" value="PFD_beta-like"/>
</dbReference>
<dbReference type="GO" id="GO:0006457">
    <property type="term" value="P:protein folding"/>
    <property type="evidence" value="ECO:0007669"/>
    <property type="project" value="InterPro"/>
</dbReference>
<dbReference type="FunCoup" id="A0A136J4R7">
    <property type="interactions" value="571"/>
</dbReference>
<accession>A0A136J4R7</accession>
<evidence type="ECO:0000256" key="5">
    <source>
        <dbReference type="ARBA" id="ARBA00022801"/>
    </source>
</evidence>
<dbReference type="SUPFAM" id="SSF46579">
    <property type="entry name" value="Prefoldin"/>
    <property type="match status" value="1"/>
</dbReference>
<feature type="binding site" evidence="8">
    <location>
        <position position="33"/>
    </location>
    <ligand>
        <name>Ca(2+)</name>
        <dbReference type="ChEBI" id="CHEBI:29108"/>
    </ligand>
</feature>
<keyword evidence="10" id="KW-0175">Coiled coil</keyword>
<dbReference type="PANTHER" id="PTHR46187:SF3">
    <property type="entry name" value="ALKALINE CERAMIDASE 3"/>
    <property type="match status" value="1"/>
</dbReference>
<dbReference type="InParanoid" id="A0A136J4R7"/>
<feature type="binding site" evidence="8">
    <location>
        <position position="44"/>
    </location>
    <ligand>
        <name>Ca(2+)</name>
        <dbReference type="ChEBI" id="CHEBI:29108"/>
    </ligand>
</feature>